<dbReference type="STRING" id="58919.A0A316Z140"/>
<feature type="compositionally biased region" description="Low complexity" evidence="1">
    <location>
        <begin position="21"/>
        <end position="62"/>
    </location>
</feature>
<evidence type="ECO:0000256" key="1">
    <source>
        <dbReference type="SAM" id="MobiDB-lite"/>
    </source>
</evidence>
<accession>A0A316Z140</accession>
<name>A0A316Z140_9BASI</name>
<dbReference type="EMBL" id="KZ819304">
    <property type="protein sequence ID" value="PWN95490.1"/>
    <property type="molecule type" value="Genomic_DNA"/>
</dbReference>
<keyword evidence="3" id="KW-1185">Reference proteome</keyword>
<evidence type="ECO:0000313" key="2">
    <source>
        <dbReference type="EMBL" id="PWN95490.1"/>
    </source>
</evidence>
<feature type="region of interest" description="Disordered" evidence="1">
    <location>
        <begin position="21"/>
        <end position="489"/>
    </location>
</feature>
<feature type="compositionally biased region" description="Low complexity" evidence="1">
    <location>
        <begin position="88"/>
        <end position="129"/>
    </location>
</feature>
<evidence type="ECO:0008006" key="4">
    <source>
        <dbReference type="Google" id="ProtNLM"/>
    </source>
</evidence>
<protein>
    <recommendedName>
        <fullName evidence="4">DNA replication regulator SLD2</fullName>
    </recommendedName>
</protein>
<feature type="compositionally biased region" description="Acidic residues" evidence="1">
    <location>
        <begin position="605"/>
        <end position="628"/>
    </location>
</feature>
<feature type="compositionally biased region" description="Low complexity" evidence="1">
    <location>
        <begin position="187"/>
        <end position="200"/>
    </location>
</feature>
<dbReference type="OrthoDB" id="8775810at2759"/>
<feature type="compositionally biased region" description="Low complexity" evidence="1">
    <location>
        <begin position="275"/>
        <end position="288"/>
    </location>
</feature>
<feature type="compositionally biased region" description="Basic and acidic residues" evidence="1">
    <location>
        <begin position="361"/>
        <end position="384"/>
    </location>
</feature>
<dbReference type="GeneID" id="37270870"/>
<evidence type="ECO:0000313" key="3">
    <source>
        <dbReference type="Proteomes" id="UP000245946"/>
    </source>
</evidence>
<reference evidence="2 3" key="1">
    <citation type="journal article" date="2018" name="Mol. Biol. Evol.">
        <title>Broad Genomic Sampling Reveals a Smut Pathogenic Ancestry of the Fungal Clade Ustilaginomycotina.</title>
        <authorList>
            <person name="Kijpornyongpan T."/>
            <person name="Mondo S.J."/>
            <person name="Barry K."/>
            <person name="Sandor L."/>
            <person name="Lee J."/>
            <person name="Lipzen A."/>
            <person name="Pangilinan J."/>
            <person name="LaButti K."/>
            <person name="Hainaut M."/>
            <person name="Henrissat B."/>
            <person name="Grigoriev I.V."/>
            <person name="Spatafora J.W."/>
            <person name="Aime M.C."/>
        </authorList>
    </citation>
    <scope>NUCLEOTIDE SEQUENCE [LARGE SCALE GENOMIC DNA]</scope>
    <source>
        <strain evidence="2 3">MCA 4186</strain>
    </source>
</reference>
<proteinExistence type="predicted"/>
<organism evidence="2 3">
    <name type="scientific">Tilletiopsis washingtonensis</name>
    <dbReference type="NCBI Taxonomy" id="58919"/>
    <lineage>
        <taxon>Eukaryota</taxon>
        <taxon>Fungi</taxon>
        <taxon>Dikarya</taxon>
        <taxon>Basidiomycota</taxon>
        <taxon>Ustilaginomycotina</taxon>
        <taxon>Exobasidiomycetes</taxon>
        <taxon>Entylomatales</taxon>
        <taxon>Entylomatales incertae sedis</taxon>
        <taxon>Tilletiopsis</taxon>
    </lineage>
</organism>
<dbReference type="AlphaFoldDB" id="A0A316Z140"/>
<dbReference type="RefSeq" id="XP_025595769.1">
    <property type="nucleotide sequence ID" value="XM_025743326.1"/>
</dbReference>
<feature type="compositionally biased region" description="Basic and acidic residues" evidence="1">
    <location>
        <begin position="527"/>
        <end position="538"/>
    </location>
</feature>
<feature type="compositionally biased region" description="Acidic residues" evidence="1">
    <location>
        <begin position="320"/>
        <end position="334"/>
    </location>
</feature>
<feature type="compositionally biased region" description="Low complexity" evidence="1">
    <location>
        <begin position="350"/>
        <end position="359"/>
    </location>
</feature>
<gene>
    <name evidence="2" type="ORF">FA09DRAFT_332130</name>
</gene>
<dbReference type="Proteomes" id="UP000245946">
    <property type="component" value="Unassembled WGS sequence"/>
</dbReference>
<feature type="region of interest" description="Disordered" evidence="1">
    <location>
        <begin position="504"/>
        <end position="649"/>
    </location>
</feature>
<sequence length="649" mass="68430">MAQHPEIADTYNTWSAIRAATSKPAARASASSTSGSKAQRTARASSSRSAGESSRSAASSSALPPVTPTKKRRPAAATPRTPAPPETPKGVAAASARSPFRTPSRPRSAARPAAGETSAAAASTATPGRNPFATPSRNPWATPSRAVPPRTPGSAESVRSVVNYPDLRPSRSPTTPGGGSGGYEAVRSPAALRSLLASRSPGGGSSSRRRVEMARTEAALRVAYTPRTKARKRLRGDEVPPTPARAPKRGRGSETLGVPSGPLVNEAGGSWARTASGSQSLSQQPASPQDEEMFGPSPVKRGPKAYVPLLPSRPSAAVAMEEDSDSEDDDDESGDLVAGPLSSTLRSEARAPGEAGAAPLQDERLATPPRRERIKPRAERQRVELDDDDDEEAEVQELIIRPYQRYGAVRAGLQGEASDDSSSDSDGGAAFSHLRAGERRRRRHGLATATPPPPDSPADISTQQNSDAPGLERLTLASPQTKHARAYVRAREAEALEHLLGGGAETLELEAEQAPVEPEGGSKKAKSWGEAKAREQVSKGKGRKKRYDASPPPERSAAQQRAALEAQAAADAPTKLSRAGRAGVGDAEQTVRRKRVVYAQRVELDSDEEDEESRLQAPDEDGEDEDWASEVSSTEFGLGDGEMEETDII</sequence>
<feature type="compositionally biased region" description="Low complexity" evidence="1">
    <location>
        <begin position="557"/>
        <end position="572"/>
    </location>
</feature>
<feature type="compositionally biased region" description="Acidic residues" evidence="1">
    <location>
        <begin position="385"/>
        <end position="395"/>
    </location>
</feature>